<protein>
    <submittedName>
        <fullName evidence="2">Uncharacterized protein</fullName>
    </submittedName>
</protein>
<dbReference type="AlphaFoldDB" id="A0A0E9UL42"/>
<reference evidence="2" key="1">
    <citation type="submission" date="2014-11" db="EMBL/GenBank/DDBJ databases">
        <authorList>
            <person name="Amaro Gonzalez C."/>
        </authorList>
    </citation>
    <scope>NUCLEOTIDE SEQUENCE</scope>
</reference>
<dbReference type="EMBL" id="GBXM01042065">
    <property type="protein sequence ID" value="JAH66512.1"/>
    <property type="molecule type" value="Transcribed_RNA"/>
</dbReference>
<evidence type="ECO:0000256" key="1">
    <source>
        <dbReference type="SAM" id="MobiDB-lite"/>
    </source>
</evidence>
<proteinExistence type="predicted"/>
<sequence length="20" mass="2277">MSPRGSGQVEMTCENDCFER</sequence>
<evidence type="ECO:0000313" key="2">
    <source>
        <dbReference type="EMBL" id="JAH66512.1"/>
    </source>
</evidence>
<name>A0A0E9UL42_ANGAN</name>
<feature type="region of interest" description="Disordered" evidence="1">
    <location>
        <begin position="1"/>
        <end position="20"/>
    </location>
</feature>
<organism evidence="2">
    <name type="scientific">Anguilla anguilla</name>
    <name type="common">European freshwater eel</name>
    <name type="synonym">Muraena anguilla</name>
    <dbReference type="NCBI Taxonomy" id="7936"/>
    <lineage>
        <taxon>Eukaryota</taxon>
        <taxon>Metazoa</taxon>
        <taxon>Chordata</taxon>
        <taxon>Craniata</taxon>
        <taxon>Vertebrata</taxon>
        <taxon>Euteleostomi</taxon>
        <taxon>Actinopterygii</taxon>
        <taxon>Neopterygii</taxon>
        <taxon>Teleostei</taxon>
        <taxon>Anguilliformes</taxon>
        <taxon>Anguillidae</taxon>
        <taxon>Anguilla</taxon>
    </lineage>
</organism>
<reference evidence="2" key="2">
    <citation type="journal article" date="2015" name="Fish Shellfish Immunol.">
        <title>Early steps in the European eel (Anguilla anguilla)-Vibrio vulnificus interaction in the gills: Role of the RtxA13 toxin.</title>
        <authorList>
            <person name="Callol A."/>
            <person name="Pajuelo D."/>
            <person name="Ebbesson L."/>
            <person name="Teles M."/>
            <person name="MacKenzie S."/>
            <person name="Amaro C."/>
        </authorList>
    </citation>
    <scope>NUCLEOTIDE SEQUENCE</scope>
</reference>
<accession>A0A0E9UL42</accession>